<dbReference type="AlphaFoldDB" id="A0A8A4TN54"/>
<dbReference type="GO" id="GO:0000166">
    <property type="term" value="F:nucleotide binding"/>
    <property type="evidence" value="ECO:0007669"/>
    <property type="project" value="UniProtKB-KW"/>
</dbReference>
<dbReference type="Pfam" id="PF22335">
    <property type="entry name" value="Cas10-Cmr2_palm2"/>
    <property type="match status" value="1"/>
</dbReference>
<dbReference type="InterPro" id="IPR054767">
    <property type="entry name" value="Cas10-Cmr2_palm2"/>
</dbReference>
<dbReference type="GO" id="GO:0051607">
    <property type="term" value="P:defense response to virus"/>
    <property type="evidence" value="ECO:0007669"/>
    <property type="project" value="UniProtKB-KW"/>
</dbReference>
<evidence type="ECO:0000256" key="1">
    <source>
        <dbReference type="ARBA" id="ARBA00022741"/>
    </source>
</evidence>
<proteinExistence type="predicted"/>
<gene>
    <name evidence="5" type="ORF">J3U87_33530</name>
</gene>
<dbReference type="InterPro" id="IPR043128">
    <property type="entry name" value="Rev_trsase/Diguanyl_cyclase"/>
</dbReference>
<name>A0A8A4TN54_SULCO</name>
<dbReference type="KEGG" id="scor:J3U87_33530"/>
<organism evidence="5 6">
    <name type="scientific">Sulfidibacter corallicola</name>
    <dbReference type="NCBI Taxonomy" id="2818388"/>
    <lineage>
        <taxon>Bacteria</taxon>
        <taxon>Pseudomonadati</taxon>
        <taxon>Acidobacteriota</taxon>
        <taxon>Holophagae</taxon>
        <taxon>Acanthopleuribacterales</taxon>
        <taxon>Acanthopleuribacteraceae</taxon>
        <taxon>Sulfidibacter</taxon>
    </lineage>
</organism>
<keyword evidence="2" id="KW-0051">Antiviral defense</keyword>
<dbReference type="RefSeq" id="WP_237380339.1">
    <property type="nucleotide sequence ID" value="NZ_CP071793.1"/>
</dbReference>
<dbReference type="Proteomes" id="UP000663929">
    <property type="component" value="Chromosome"/>
</dbReference>
<evidence type="ECO:0000256" key="3">
    <source>
        <dbReference type="SAM" id="MobiDB-lite"/>
    </source>
</evidence>
<dbReference type="Gene3D" id="3.30.70.270">
    <property type="match status" value="1"/>
</dbReference>
<protein>
    <recommendedName>
        <fullName evidence="4">Cas10/Cmr2 second palm domain-containing protein</fullName>
    </recommendedName>
</protein>
<accession>A0A8A4TN54</accession>
<dbReference type="EMBL" id="CP071793">
    <property type="protein sequence ID" value="QTD50532.1"/>
    <property type="molecule type" value="Genomic_DNA"/>
</dbReference>
<evidence type="ECO:0000313" key="6">
    <source>
        <dbReference type="Proteomes" id="UP000663929"/>
    </source>
</evidence>
<keyword evidence="6" id="KW-1185">Reference proteome</keyword>
<sequence>MSCTLYAFEARSIQDYILEGGRLRDMIGGSEQVESLTGRYLDQALTHLDLHPGEDLAFIRRAGGVFRIIWQSERPVEDLRDYWSFLVQKVAPGLSFTQAIARADTLKEANAKLTASLGQDRNRPRPLAPAAAPFAERAPRSGRVAVRHENYRDQSHEYLDEVTQAKRELVSKLLGGQKHGNTQTESPFALLKKLAPQHGAEKYVWPLHFLPQESHGDGQPSLLSGDEARSYVAILHADGNNLGKLVGKVVEVAAEEPKTFARAMLQFSREIGDATRRAVRTAIHAIPTKDCRTDAQGNYIIPLRPLVLGGDDVTVVLPAVHALAFTEVFLKAFERETGAAFAEPSMQHKFGQVLPEAMTACAGIAFVKGTMPFGPSYAVAEELCRMAKIRSRDSVETETDDDRLPGPSCLAFHRIRSSHLPDYQTMRERELTQGRFTTSLQPFAISSDLPSLNRPHSIPKWSDFQEFAEVLGGTSRSAIRELLRLPSMSAEHLERGCRRWRENIEDRDASLPHDAKTLVRLKRLLDRLYEKANPTERPNTPEHALNHPRTKPSSSPDEPSLSTQTSERSPSAQPLREPLCQILFREDATPLGDYETLQAVGCRFGGDT</sequence>
<keyword evidence="1" id="KW-0547">Nucleotide-binding</keyword>
<evidence type="ECO:0000256" key="2">
    <source>
        <dbReference type="ARBA" id="ARBA00023118"/>
    </source>
</evidence>
<evidence type="ECO:0000259" key="4">
    <source>
        <dbReference type="Pfam" id="PF22335"/>
    </source>
</evidence>
<reference evidence="5" key="1">
    <citation type="submission" date="2021-03" db="EMBL/GenBank/DDBJ databases">
        <title>Acanthopleuribacteraceae sp. M133.</title>
        <authorList>
            <person name="Wang G."/>
        </authorList>
    </citation>
    <scope>NUCLEOTIDE SEQUENCE</scope>
    <source>
        <strain evidence="5">M133</strain>
    </source>
</reference>
<feature type="region of interest" description="Disordered" evidence="3">
    <location>
        <begin position="531"/>
        <end position="576"/>
    </location>
</feature>
<feature type="compositionally biased region" description="Polar residues" evidence="3">
    <location>
        <begin position="551"/>
        <end position="572"/>
    </location>
</feature>
<feature type="domain" description="Cas10/Cmr2 second palm" evidence="4">
    <location>
        <begin position="231"/>
        <end position="395"/>
    </location>
</feature>
<evidence type="ECO:0000313" key="5">
    <source>
        <dbReference type="EMBL" id="QTD50532.1"/>
    </source>
</evidence>